<dbReference type="GO" id="GO:0003677">
    <property type="term" value="F:DNA binding"/>
    <property type="evidence" value="ECO:0007669"/>
    <property type="project" value="InterPro"/>
</dbReference>
<evidence type="ECO:0000256" key="10">
    <source>
        <dbReference type="ARBA" id="ARBA00022884"/>
    </source>
</evidence>
<dbReference type="FunFam" id="3.40.50.300:FF:000011">
    <property type="entry name" value="Putative ABC transporter ATP-binding component"/>
    <property type="match status" value="1"/>
</dbReference>
<dbReference type="GO" id="GO:0006412">
    <property type="term" value="P:translation"/>
    <property type="evidence" value="ECO:0007669"/>
    <property type="project" value="UniProtKB-KW"/>
</dbReference>
<feature type="domain" description="ABC transporter" evidence="13">
    <location>
        <begin position="4"/>
        <end position="252"/>
    </location>
</feature>
<dbReference type="GO" id="GO:0006417">
    <property type="term" value="P:regulation of translation"/>
    <property type="evidence" value="ECO:0007669"/>
    <property type="project" value="UniProtKB-KW"/>
</dbReference>
<keyword evidence="12" id="KW-0175">Coiled coil</keyword>
<dbReference type="InterPro" id="IPR051309">
    <property type="entry name" value="ABCF_ATPase"/>
</dbReference>
<dbReference type="Gene3D" id="3.40.50.300">
    <property type="entry name" value="P-loop containing nucleotide triphosphate hydrolases"/>
    <property type="match status" value="2"/>
</dbReference>
<dbReference type="PANTHER" id="PTHR42855:SF1">
    <property type="entry name" value="ABC TRANSPORTER DOMAIN-CONTAINING PROTEIN"/>
    <property type="match status" value="1"/>
</dbReference>
<dbReference type="GO" id="GO:0000049">
    <property type="term" value="F:tRNA binding"/>
    <property type="evidence" value="ECO:0007669"/>
    <property type="project" value="UniProtKB-KW"/>
</dbReference>
<comment type="caution">
    <text evidence="14">The sequence shown here is derived from an EMBL/GenBank/DDBJ whole genome shotgun (WGS) entry which is preliminary data.</text>
</comment>
<evidence type="ECO:0000256" key="3">
    <source>
        <dbReference type="ARBA" id="ARBA00022555"/>
    </source>
</evidence>
<keyword evidence="10" id="KW-0694">RNA-binding</keyword>
<evidence type="ECO:0000256" key="2">
    <source>
        <dbReference type="ARBA" id="ARBA00022490"/>
    </source>
</evidence>
<dbReference type="EMBL" id="LFVU01000028">
    <property type="protein sequence ID" value="KMT20968.1"/>
    <property type="molecule type" value="Genomic_DNA"/>
</dbReference>
<feature type="domain" description="ABC transporter" evidence="13">
    <location>
        <begin position="316"/>
        <end position="554"/>
    </location>
</feature>
<dbReference type="PROSITE" id="PS50893">
    <property type="entry name" value="ABC_TRANSPORTER_2"/>
    <property type="match status" value="2"/>
</dbReference>
<accession>A0A0J8D9J2</accession>
<feature type="coiled-coil region" evidence="12">
    <location>
        <begin position="238"/>
        <end position="265"/>
    </location>
</feature>
<dbReference type="SMART" id="SM00382">
    <property type="entry name" value="AAA"/>
    <property type="match status" value="2"/>
</dbReference>
<evidence type="ECO:0000256" key="11">
    <source>
        <dbReference type="ARBA" id="ARBA00022917"/>
    </source>
</evidence>
<dbReference type="InterPro" id="IPR003439">
    <property type="entry name" value="ABC_transporter-like_ATP-bd"/>
</dbReference>
<dbReference type="Gene3D" id="1.10.287.380">
    <property type="entry name" value="Valyl-tRNA synthetase, C-terminal domain"/>
    <property type="match status" value="1"/>
</dbReference>
<evidence type="ECO:0000313" key="14">
    <source>
        <dbReference type="EMBL" id="KMT20968.1"/>
    </source>
</evidence>
<evidence type="ECO:0000256" key="5">
    <source>
        <dbReference type="ARBA" id="ARBA00022737"/>
    </source>
</evidence>
<dbReference type="PATRIC" id="fig|1121307.3.peg.564"/>
<keyword evidence="3" id="KW-0820">tRNA-binding</keyword>
<evidence type="ECO:0000259" key="13">
    <source>
        <dbReference type="PROSITE" id="PS50893"/>
    </source>
</evidence>
<evidence type="ECO:0000256" key="9">
    <source>
        <dbReference type="ARBA" id="ARBA00022845"/>
    </source>
</evidence>
<dbReference type="Pfam" id="PF00005">
    <property type="entry name" value="ABC_tran"/>
    <property type="match status" value="2"/>
</dbReference>
<dbReference type="Pfam" id="PF12848">
    <property type="entry name" value="ABC_tran_Xtn"/>
    <property type="match status" value="1"/>
</dbReference>
<dbReference type="PANTHER" id="PTHR42855">
    <property type="entry name" value="ABC TRANSPORTER ATP-BINDING SUBUNIT"/>
    <property type="match status" value="1"/>
</dbReference>
<keyword evidence="9" id="KW-0810">Translation regulation</keyword>
<feature type="coiled-coil region" evidence="12">
    <location>
        <begin position="571"/>
        <end position="626"/>
    </location>
</feature>
<reference evidence="14 15" key="1">
    <citation type="submission" date="2015-06" db="EMBL/GenBank/DDBJ databases">
        <title>Draft genome sequence of the purine-degrading Clostridium cylindrosporum HC-1 (DSM 605).</title>
        <authorList>
            <person name="Poehlein A."/>
            <person name="Schiel-Bengelsdorf B."/>
            <person name="Bengelsdorf F."/>
            <person name="Daniel R."/>
            <person name="Duerre P."/>
        </authorList>
    </citation>
    <scope>NUCLEOTIDE SEQUENCE [LARGE SCALE GENOMIC DNA]</scope>
    <source>
        <strain evidence="14 15">DSM 605</strain>
    </source>
</reference>
<evidence type="ECO:0000256" key="12">
    <source>
        <dbReference type="SAM" id="Coils"/>
    </source>
</evidence>
<evidence type="ECO:0000256" key="7">
    <source>
        <dbReference type="ARBA" id="ARBA00022801"/>
    </source>
</evidence>
<dbReference type="InterPro" id="IPR037118">
    <property type="entry name" value="Val-tRNA_synth_C_sf"/>
</dbReference>
<protein>
    <submittedName>
        <fullName evidence="14">ABC-type transport system, ATP-binding protein</fullName>
        <ecNumber evidence="14">3.6.3.-</ecNumber>
    </submittedName>
</protein>
<proteinExistence type="inferred from homology"/>
<evidence type="ECO:0000256" key="4">
    <source>
        <dbReference type="ARBA" id="ARBA00022730"/>
    </source>
</evidence>
<dbReference type="GO" id="GO:0005524">
    <property type="term" value="F:ATP binding"/>
    <property type="evidence" value="ECO:0007669"/>
    <property type="project" value="UniProtKB-KW"/>
</dbReference>
<dbReference type="RefSeq" id="WP_048571366.1">
    <property type="nucleotide sequence ID" value="NZ_LFVU01000028.1"/>
</dbReference>
<keyword evidence="8 14" id="KW-0067">ATP-binding</keyword>
<dbReference type="InterPro" id="IPR032524">
    <property type="entry name" value="ABC_tran_C"/>
</dbReference>
<dbReference type="InterPro" id="IPR003593">
    <property type="entry name" value="AAA+_ATPase"/>
</dbReference>
<sequence>MNLITLESISKSYSEKKLIENISLGINDGDKIGIIGVNGTGKSTLLKIIAGKMDYDEGKITKGSKVRIEYLSQSPEFELSDTVLGQVFRGNSDEMKLIRDYEYYLEKSRNNEDVSDKLIEIQGKIDALNLWEMESEAKKVLTKLGISNFNEKIINLSGGQKKRVALASALITPCDILVLDEPTNHMDNETITWLEEYLNSKQGAIIMITHDRYFLDRVTNRIIELDRGNLYSYEGNYSVFLEKKLERMENEKSREEKKQSLIRTELKWVKRGAKARTTKQKARLQRFDELVSSVDEIRKETLDISVASSRLGKKVIEINNISKSYGDKKLIDDFSYTILRNDRVGIVGNNGMGKSTLMKILNGDLSVDSGSIDKGETVRIGYFSQESDHMDVNMRAIDYIKEAAEFIENAEGVRISASQMCERFLFDGTLQYTHIGKLSGGERRRLYLLKILSMAPNLLLLDEPTNDLDIETLKILEEYLDEFNGAVIVISHDRYFLDRICDKIFAYEGRGYIKQYPGNYSDYILRKEIENIKEEANSKVVVENKSDKNDIKTPKSSDKKLKFSFKEQREFDTIDEDIEMIEEKISKIEKEIENAATDYSLLQELIEKKEKEEKLLEEKYERWEYLNQLSEEIERNKLEAKKK</sequence>
<dbReference type="PROSITE" id="PS00211">
    <property type="entry name" value="ABC_TRANSPORTER_1"/>
    <property type="match status" value="1"/>
</dbReference>
<dbReference type="AlphaFoldDB" id="A0A0J8D9J2"/>
<keyword evidence="5" id="KW-0677">Repeat</keyword>
<dbReference type="GO" id="GO:0019843">
    <property type="term" value="F:rRNA binding"/>
    <property type="evidence" value="ECO:0007669"/>
    <property type="project" value="UniProtKB-KW"/>
</dbReference>
<evidence type="ECO:0000313" key="15">
    <source>
        <dbReference type="Proteomes" id="UP000036756"/>
    </source>
</evidence>
<dbReference type="InterPro" id="IPR027417">
    <property type="entry name" value="P-loop_NTPase"/>
</dbReference>
<dbReference type="Pfam" id="PF16326">
    <property type="entry name" value="ABC_tran_CTD"/>
    <property type="match status" value="1"/>
</dbReference>
<dbReference type="CDD" id="cd03221">
    <property type="entry name" value="ABCF_EF-3"/>
    <property type="match status" value="2"/>
</dbReference>
<dbReference type="GO" id="GO:0016887">
    <property type="term" value="F:ATP hydrolysis activity"/>
    <property type="evidence" value="ECO:0007669"/>
    <property type="project" value="InterPro"/>
</dbReference>
<organism evidence="14 15">
    <name type="scientific">Clostridium cylindrosporum DSM 605</name>
    <dbReference type="NCBI Taxonomy" id="1121307"/>
    <lineage>
        <taxon>Bacteria</taxon>
        <taxon>Bacillati</taxon>
        <taxon>Bacillota</taxon>
        <taxon>Clostridia</taxon>
        <taxon>Eubacteriales</taxon>
        <taxon>Clostridiaceae</taxon>
        <taxon>Clostridium</taxon>
    </lineage>
</organism>
<keyword evidence="15" id="KW-1185">Reference proteome</keyword>
<dbReference type="Proteomes" id="UP000036756">
    <property type="component" value="Unassembled WGS sequence"/>
</dbReference>
<evidence type="ECO:0000256" key="8">
    <source>
        <dbReference type="ARBA" id="ARBA00022840"/>
    </source>
</evidence>
<keyword evidence="11" id="KW-0648">Protein biosynthesis</keyword>
<dbReference type="STRING" id="1121307.CLCY_1c02020"/>
<evidence type="ECO:0000256" key="6">
    <source>
        <dbReference type="ARBA" id="ARBA00022741"/>
    </source>
</evidence>
<comment type="similarity">
    <text evidence="1">Belongs to the ABC transporter superfamily. ABCF family. Translational throttle EttA subfamily.</text>
</comment>
<keyword evidence="4" id="KW-0699">rRNA-binding</keyword>
<keyword evidence="7 14" id="KW-0378">Hydrolase</keyword>
<dbReference type="InterPro" id="IPR017871">
    <property type="entry name" value="ABC_transporter-like_CS"/>
</dbReference>
<keyword evidence="2" id="KW-0963">Cytoplasm</keyword>
<dbReference type="InterPro" id="IPR032781">
    <property type="entry name" value="ABC_tran_Xtn"/>
</dbReference>
<evidence type="ECO:0000256" key="1">
    <source>
        <dbReference type="ARBA" id="ARBA00005868"/>
    </source>
</evidence>
<gene>
    <name evidence="14" type="ORF">CLCY_1c02020</name>
</gene>
<dbReference type="SUPFAM" id="SSF52540">
    <property type="entry name" value="P-loop containing nucleoside triphosphate hydrolases"/>
    <property type="match status" value="2"/>
</dbReference>
<dbReference type="EC" id="3.6.3.-" evidence="14"/>
<dbReference type="FunFam" id="3.40.50.300:FF:000183">
    <property type="entry name" value="ABC transporter ATP-binding protein yjjK"/>
    <property type="match status" value="1"/>
</dbReference>
<keyword evidence="6" id="KW-0547">Nucleotide-binding</keyword>
<dbReference type="OrthoDB" id="9801441at2"/>
<name>A0A0J8D9J2_CLOCY</name>